<keyword evidence="2" id="KW-0732">Signal</keyword>
<evidence type="ECO:0000259" key="3">
    <source>
        <dbReference type="Pfam" id="PF11350"/>
    </source>
</evidence>
<feature type="compositionally biased region" description="Pro residues" evidence="1">
    <location>
        <begin position="61"/>
        <end position="73"/>
    </location>
</feature>
<dbReference type="InterPro" id="IPR022603">
    <property type="entry name" value="DUF3152"/>
</dbReference>
<feature type="domain" description="DUF3152" evidence="3">
    <location>
        <begin position="85"/>
        <end position="244"/>
    </location>
</feature>
<feature type="signal peptide" evidence="2">
    <location>
        <begin position="1"/>
        <end position="23"/>
    </location>
</feature>
<comment type="caution">
    <text evidence="4">The sequence shown here is derived from an EMBL/GenBank/DDBJ whole genome shotgun (WGS) entry which is preliminary data.</text>
</comment>
<keyword evidence="5" id="KW-1185">Reference proteome</keyword>
<evidence type="ECO:0000256" key="2">
    <source>
        <dbReference type="SAM" id="SignalP"/>
    </source>
</evidence>
<protein>
    <submittedName>
        <fullName evidence="4">DUF3152 domain-containing protein</fullName>
    </submittedName>
</protein>
<sequence length="262" mass="27937">MRASVMVPVLLVLVTACSGSVPAGPSPAPPATSRPLPGVPPDPGLPTDPGLPSDPGLPTDPGLPPDPGVPPGPQTSLPVPSAPPSVPQRASGRYAVVPGGAPPGPGRGRVIRYLVEVEWGLPFEPRAFAAEVHRTLNDRRGWGRFRRVDRPPVRLRVALSSPLLTDRVCRPLRTGGDLSCWNGSRTVVNARRWAEGVPQYRGDLAAYRSYVISHEVGHALGHRHAGCPGRGRPAPVMMQQSKALRGCRPNPWPRPEEGRQAR</sequence>
<organism evidence="4 5">
    <name type="scientific">Nonomuraea corallina</name>
    <dbReference type="NCBI Taxonomy" id="2989783"/>
    <lineage>
        <taxon>Bacteria</taxon>
        <taxon>Bacillati</taxon>
        <taxon>Actinomycetota</taxon>
        <taxon>Actinomycetes</taxon>
        <taxon>Streptosporangiales</taxon>
        <taxon>Streptosporangiaceae</taxon>
        <taxon>Nonomuraea</taxon>
    </lineage>
</organism>
<dbReference type="EMBL" id="JAPNNL010000044">
    <property type="protein sequence ID" value="MDA0634526.1"/>
    <property type="molecule type" value="Genomic_DNA"/>
</dbReference>
<proteinExistence type="predicted"/>
<dbReference type="PROSITE" id="PS51257">
    <property type="entry name" value="PROKAR_LIPOPROTEIN"/>
    <property type="match status" value="1"/>
</dbReference>
<feature type="chain" id="PRO_5045407131" evidence="2">
    <location>
        <begin position="24"/>
        <end position="262"/>
    </location>
</feature>
<name>A0ABT4SC51_9ACTN</name>
<dbReference type="Proteomes" id="UP001144036">
    <property type="component" value="Unassembled WGS sequence"/>
</dbReference>
<feature type="compositionally biased region" description="Low complexity" evidence="1">
    <location>
        <begin position="47"/>
        <end position="60"/>
    </location>
</feature>
<dbReference type="SUPFAM" id="SSF55486">
    <property type="entry name" value="Metalloproteases ('zincins'), catalytic domain"/>
    <property type="match status" value="1"/>
</dbReference>
<feature type="region of interest" description="Disordered" evidence="1">
    <location>
        <begin position="21"/>
        <end position="108"/>
    </location>
</feature>
<gene>
    <name evidence="4" type="ORF">OUY22_13965</name>
</gene>
<accession>A0ABT4SC51</accession>
<feature type="compositionally biased region" description="Pro residues" evidence="1">
    <location>
        <begin position="24"/>
        <end position="46"/>
    </location>
</feature>
<feature type="region of interest" description="Disordered" evidence="1">
    <location>
        <begin position="242"/>
        <end position="262"/>
    </location>
</feature>
<evidence type="ECO:0000313" key="5">
    <source>
        <dbReference type="Proteomes" id="UP001144036"/>
    </source>
</evidence>
<reference evidence="4" key="1">
    <citation type="submission" date="2022-11" db="EMBL/GenBank/DDBJ databases">
        <title>Nonomuraea corallina sp. nov., a new species of the genus Nonomuraea isolated from sea side sediment in Thai sea.</title>
        <authorList>
            <person name="Ngamcharungchit C."/>
            <person name="Matsumoto A."/>
            <person name="Suriyachadkun C."/>
            <person name="Panbangred W."/>
            <person name="Inahashi Y."/>
            <person name="Intra B."/>
        </authorList>
    </citation>
    <scope>NUCLEOTIDE SEQUENCE</scope>
    <source>
        <strain evidence="4">MCN248</strain>
    </source>
</reference>
<dbReference type="RefSeq" id="WP_270155339.1">
    <property type="nucleotide sequence ID" value="NZ_JAPNNL010000044.1"/>
</dbReference>
<evidence type="ECO:0000256" key="1">
    <source>
        <dbReference type="SAM" id="MobiDB-lite"/>
    </source>
</evidence>
<dbReference type="Pfam" id="PF11350">
    <property type="entry name" value="DUF3152"/>
    <property type="match status" value="1"/>
</dbReference>
<evidence type="ECO:0000313" key="4">
    <source>
        <dbReference type="EMBL" id="MDA0634526.1"/>
    </source>
</evidence>